<dbReference type="AlphaFoldDB" id="A0A429ZNX9"/>
<evidence type="ECO:0000313" key="2">
    <source>
        <dbReference type="EMBL" id="RST95395.1"/>
    </source>
</evidence>
<keyword evidence="1" id="KW-0472">Membrane</keyword>
<keyword evidence="1" id="KW-0812">Transmembrane</keyword>
<feature type="transmembrane region" description="Helical" evidence="1">
    <location>
        <begin position="108"/>
        <end position="130"/>
    </location>
</feature>
<keyword evidence="1" id="KW-1133">Transmembrane helix</keyword>
<dbReference type="GeneID" id="98568210"/>
<comment type="caution">
    <text evidence="2">The sequence shown here is derived from an EMBL/GenBank/DDBJ whole genome shotgun (WGS) entry which is preliminary data.</text>
</comment>
<keyword evidence="3" id="KW-1185">Reference proteome</keyword>
<feature type="transmembrane region" description="Helical" evidence="1">
    <location>
        <begin position="12"/>
        <end position="37"/>
    </location>
</feature>
<sequence>MNNQGKLIKTLRFWNMILVIFGGLGGVIGIMGLPALLDSTKQLQQVNESISKVSDPALIKTMEQSLALMITPLYRGYSLLILVLSLVILTAFVQNLNKLRQGLPLVMWPYYLHLSKIVLAVIVSLLVGGVSLNGSLFLSTIILNCCWAIPAVLIILKVNQMKNQQPPS</sequence>
<evidence type="ECO:0000313" key="3">
    <source>
        <dbReference type="Proteomes" id="UP000287239"/>
    </source>
</evidence>
<organism evidence="2 3">
    <name type="scientific">Vagococcus salmoninarum</name>
    <dbReference type="NCBI Taxonomy" id="2739"/>
    <lineage>
        <taxon>Bacteria</taxon>
        <taxon>Bacillati</taxon>
        <taxon>Bacillota</taxon>
        <taxon>Bacilli</taxon>
        <taxon>Lactobacillales</taxon>
        <taxon>Enterococcaceae</taxon>
        <taxon>Vagococcus</taxon>
    </lineage>
</organism>
<dbReference type="EMBL" id="NGJU01000010">
    <property type="protein sequence ID" value="RST95395.1"/>
    <property type="molecule type" value="Genomic_DNA"/>
</dbReference>
<evidence type="ECO:0000256" key="1">
    <source>
        <dbReference type="SAM" id="Phobius"/>
    </source>
</evidence>
<proteinExistence type="predicted"/>
<dbReference type="Proteomes" id="UP000287239">
    <property type="component" value="Unassembled WGS sequence"/>
</dbReference>
<gene>
    <name evidence="2" type="ORF">CBF35_07505</name>
</gene>
<feature type="transmembrane region" description="Helical" evidence="1">
    <location>
        <begin position="76"/>
        <end position="96"/>
    </location>
</feature>
<dbReference type="RefSeq" id="WP_126779683.1">
    <property type="nucleotide sequence ID" value="NZ_NGJU01000010.1"/>
</dbReference>
<reference evidence="2 3" key="1">
    <citation type="submission" date="2017-05" db="EMBL/GenBank/DDBJ databases">
        <title>Vagococcus spp. assemblies.</title>
        <authorList>
            <person name="Gulvik C.A."/>
        </authorList>
    </citation>
    <scope>NUCLEOTIDE SEQUENCE [LARGE SCALE GENOMIC DNA]</scope>
    <source>
        <strain evidence="2 3">NCFB 2777</strain>
    </source>
</reference>
<protein>
    <submittedName>
        <fullName evidence="2">Uncharacterized protein</fullName>
    </submittedName>
</protein>
<accession>A0A429ZNX9</accession>
<feature type="transmembrane region" description="Helical" evidence="1">
    <location>
        <begin position="136"/>
        <end position="156"/>
    </location>
</feature>
<name>A0A429ZNX9_9ENTE</name>